<comment type="catalytic activity">
    <reaction evidence="1">
        <text>ATP + protein L-histidine = ADP + protein N-phospho-L-histidine.</text>
        <dbReference type="EC" id="2.7.13.3"/>
    </reaction>
</comment>
<dbReference type="InterPro" id="IPR004358">
    <property type="entry name" value="Sig_transdc_His_kin-like_C"/>
</dbReference>
<gene>
    <name evidence="8" type="ORF">S01H4_22815</name>
</gene>
<dbReference type="AlphaFoldDB" id="X1B0I8"/>
<evidence type="ECO:0000256" key="5">
    <source>
        <dbReference type="ARBA" id="ARBA00022777"/>
    </source>
</evidence>
<reference evidence="8" key="1">
    <citation type="journal article" date="2014" name="Front. Microbiol.">
        <title>High frequency of phylogenetically diverse reductive dehalogenase-homologous genes in deep subseafloor sedimentary metagenomes.</title>
        <authorList>
            <person name="Kawai M."/>
            <person name="Futagami T."/>
            <person name="Toyoda A."/>
            <person name="Takaki Y."/>
            <person name="Nishi S."/>
            <person name="Hori S."/>
            <person name="Arai W."/>
            <person name="Tsubouchi T."/>
            <person name="Morono Y."/>
            <person name="Uchiyama I."/>
            <person name="Ito T."/>
            <person name="Fujiyama A."/>
            <person name="Inagaki F."/>
            <person name="Takami H."/>
        </authorList>
    </citation>
    <scope>NUCLEOTIDE SEQUENCE</scope>
    <source>
        <strain evidence="8">Expedition CK06-06</strain>
    </source>
</reference>
<evidence type="ECO:0000259" key="7">
    <source>
        <dbReference type="PROSITE" id="PS50109"/>
    </source>
</evidence>
<dbReference type="InterPro" id="IPR036890">
    <property type="entry name" value="HATPase_C_sf"/>
</dbReference>
<dbReference type="EMBL" id="BART01010509">
    <property type="protein sequence ID" value="GAG89214.1"/>
    <property type="molecule type" value="Genomic_DNA"/>
</dbReference>
<accession>X1B0I8</accession>
<dbReference type="PANTHER" id="PTHR45453:SF1">
    <property type="entry name" value="PHOSPHATE REGULON SENSOR PROTEIN PHOR"/>
    <property type="match status" value="1"/>
</dbReference>
<dbReference type="Gene3D" id="3.30.565.10">
    <property type="entry name" value="Histidine kinase-like ATPase, C-terminal domain"/>
    <property type="match status" value="1"/>
</dbReference>
<dbReference type="FunFam" id="3.30.565.10:FF:000006">
    <property type="entry name" value="Sensor histidine kinase WalK"/>
    <property type="match status" value="1"/>
</dbReference>
<dbReference type="InterPro" id="IPR050351">
    <property type="entry name" value="BphY/WalK/GraS-like"/>
</dbReference>
<organism evidence="8">
    <name type="scientific">marine sediment metagenome</name>
    <dbReference type="NCBI Taxonomy" id="412755"/>
    <lineage>
        <taxon>unclassified sequences</taxon>
        <taxon>metagenomes</taxon>
        <taxon>ecological metagenomes</taxon>
    </lineage>
</organism>
<feature type="non-terminal residue" evidence="8">
    <location>
        <position position="1"/>
    </location>
</feature>
<keyword evidence="5" id="KW-0418">Kinase</keyword>
<keyword evidence="4" id="KW-0808">Transferase</keyword>
<keyword evidence="3" id="KW-0597">Phosphoprotein</keyword>
<dbReference type="GO" id="GO:0004721">
    <property type="term" value="F:phosphoprotein phosphatase activity"/>
    <property type="evidence" value="ECO:0007669"/>
    <property type="project" value="TreeGrafter"/>
</dbReference>
<evidence type="ECO:0000256" key="6">
    <source>
        <dbReference type="ARBA" id="ARBA00023012"/>
    </source>
</evidence>
<feature type="domain" description="Histidine kinase" evidence="7">
    <location>
        <begin position="1"/>
        <end position="137"/>
    </location>
</feature>
<comment type="caution">
    <text evidence="8">The sequence shown here is derived from an EMBL/GenBank/DDBJ whole genome shotgun (WGS) entry which is preliminary data.</text>
</comment>
<dbReference type="InterPro" id="IPR005467">
    <property type="entry name" value="His_kinase_dom"/>
</dbReference>
<dbReference type="PRINTS" id="PR00344">
    <property type="entry name" value="BCTRLSENSOR"/>
</dbReference>
<evidence type="ECO:0000256" key="3">
    <source>
        <dbReference type="ARBA" id="ARBA00022553"/>
    </source>
</evidence>
<protein>
    <recommendedName>
        <fullName evidence="2">histidine kinase</fullName>
        <ecNumber evidence="2">2.7.13.3</ecNumber>
    </recommendedName>
</protein>
<name>X1B0I8_9ZZZZ</name>
<evidence type="ECO:0000256" key="2">
    <source>
        <dbReference type="ARBA" id="ARBA00012438"/>
    </source>
</evidence>
<dbReference type="GO" id="GO:0000155">
    <property type="term" value="F:phosphorelay sensor kinase activity"/>
    <property type="evidence" value="ECO:0007669"/>
    <property type="project" value="TreeGrafter"/>
</dbReference>
<dbReference type="PANTHER" id="PTHR45453">
    <property type="entry name" value="PHOSPHATE REGULON SENSOR PROTEIN PHOR"/>
    <property type="match status" value="1"/>
</dbReference>
<evidence type="ECO:0000313" key="8">
    <source>
        <dbReference type="EMBL" id="GAG89214.1"/>
    </source>
</evidence>
<evidence type="ECO:0000256" key="4">
    <source>
        <dbReference type="ARBA" id="ARBA00022679"/>
    </source>
</evidence>
<dbReference type="InterPro" id="IPR003594">
    <property type="entry name" value="HATPase_dom"/>
</dbReference>
<dbReference type="CDD" id="cd00075">
    <property type="entry name" value="HATPase"/>
    <property type="match status" value="1"/>
</dbReference>
<proteinExistence type="predicted"/>
<keyword evidence="6" id="KW-0902">Two-component regulatory system</keyword>
<dbReference type="PROSITE" id="PS50109">
    <property type="entry name" value="HIS_KIN"/>
    <property type="match status" value="1"/>
</dbReference>
<dbReference type="GO" id="GO:0016036">
    <property type="term" value="P:cellular response to phosphate starvation"/>
    <property type="evidence" value="ECO:0007669"/>
    <property type="project" value="TreeGrafter"/>
</dbReference>
<evidence type="ECO:0000256" key="1">
    <source>
        <dbReference type="ARBA" id="ARBA00000085"/>
    </source>
</evidence>
<dbReference type="SUPFAM" id="SSF55874">
    <property type="entry name" value="ATPase domain of HSP90 chaperone/DNA topoisomerase II/histidine kinase"/>
    <property type="match status" value="1"/>
</dbReference>
<sequence>KKQDIILEVKASEDLPKIEIDPDRMTQVLGNLVINALRYTQKGGHIILSAKYYPVSVKGQNNTIHLKIQDNGVGIDPKDLPHIFKRFYRGDKSRQQKKGETGLGLAIAKSIIEAHNGTISVKSTLGKGTTFKISIPL</sequence>
<dbReference type="GO" id="GO:0005886">
    <property type="term" value="C:plasma membrane"/>
    <property type="evidence" value="ECO:0007669"/>
    <property type="project" value="TreeGrafter"/>
</dbReference>
<dbReference type="EC" id="2.7.13.3" evidence="2"/>
<dbReference type="Pfam" id="PF02518">
    <property type="entry name" value="HATPase_c"/>
    <property type="match status" value="1"/>
</dbReference>
<dbReference type="SMART" id="SM00387">
    <property type="entry name" value="HATPase_c"/>
    <property type="match status" value="1"/>
</dbReference>